<reference evidence="1 2" key="1">
    <citation type="journal article" date="2019" name="Int. J. Syst. Evol. Microbiol.">
        <title>The Global Catalogue of Microorganisms (GCM) 10K type strain sequencing project: providing services to taxonomists for standard genome sequencing and annotation.</title>
        <authorList>
            <consortium name="The Broad Institute Genomics Platform"/>
            <consortium name="The Broad Institute Genome Sequencing Center for Infectious Disease"/>
            <person name="Wu L."/>
            <person name="Ma J."/>
        </authorList>
    </citation>
    <scope>NUCLEOTIDE SEQUENCE [LARGE SCALE GENOMIC DNA]</scope>
    <source>
        <strain evidence="1 2">JCM 14304</strain>
    </source>
</reference>
<name>A0ABN2DXB3_9ACTN</name>
<evidence type="ECO:0000313" key="2">
    <source>
        <dbReference type="Proteomes" id="UP001500190"/>
    </source>
</evidence>
<protein>
    <submittedName>
        <fullName evidence="1">Uncharacterized protein</fullName>
    </submittedName>
</protein>
<accession>A0ABN2DXB3</accession>
<sequence length="207" mass="21334">MSRAITCAGVYVGHLLRTSAATPATIGDENDVPERPITYGSNPAGVFERGAVLVMLKPGAAMSTVSPYVLKLVSAPYQLVAPTDSTSEYAAGYWGTEAPVLPAAATSTTPLATAFWIAVCRTGLSPPPASDMLITRAPFFTAQLMPLMTLASLPSPLSSSTFTGRTLAFHATPAIPIELPVPAAMMPVTAVPCPSPSFGASAVLKVL</sequence>
<keyword evidence="2" id="KW-1185">Reference proteome</keyword>
<organism evidence="1 2">
    <name type="scientific">Kribbella karoonensis</name>
    <dbReference type="NCBI Taxonomy" id="324851"/>
    <lineage>
        <taxon>Bacteria</taxon>
        <taxon>Bacillati</taxon>
        <taxon>Actinomycetota</taxon>
        <taxon>Actinomycetes</taxon>
        <taxon>Propionibacteriales</taxon>
        <taxon>Kribbellaceae</taxon>
        <taxon>Kribbella</taxon>
    </lineage>
</organism>
<dbReference type="EMBL" id="BAAAND010000006">
    <property type="protein sequence ID" value="GAA1589572.1"/>
    <property type="molecule type" value="Genomic_DNA"/>
</dbReference>
<gene>
    <name evidence="1" type="ORF">GCM10009742_40110</name>
</gene>
<dbReference type="Proteomes" id="UP001500190">
    <property type="component" value="Unassembled WGS sequence"/>
</dbReference>
<comment type="caution">
    <text evidence="1">The sequence shown here is derived from an EMBL/GenBank/DDBJ whole genome shotgun (WGS) entry which is preliminary data.</text>
</comment>
<evidence type="ECO:0000313" key="1">
    <source>
        <dbReference type="EMBL" id="GAA1589572.1"/>
    </source>
</evidence>
<proteinExistence type="predicted"/>